<comment type="similarity">
    <text evidence="2">Belongs to the ERGIC family.</text>
</comment>
<dbReference type="InterPro" id="IPR045888">
    <property type="entry name" value="Erv"/>
</dbReference>
<reference evidence="10" key="1">
    <citation type="journal article" date="2023" name="PhytoFront">
        <title>Draft Genome Resources of Seven Strains of Tilletia horrida, Causal Agent of Kernel Smut of Rice.</title>
        <authorList>
            <person name="Khanal S."/>
            <person name="Antony Babu S."/>
            <person name="Zhou X.G."/>
        </authorList>
    </citation>
    <scope>NUCLEOTIDE SEQUENCE</scope>
    <source>
        <strain evidence="10">TX3</strain>
    </source>
</reference>
<feature type="transmembrane region" description="Helical" evidence="7">
    <location>
        <begin position="29"/>
        <end position="49"/>
    </location>
</feature>
<dbReference type="PANTHER" id="PTHR10984:SF25">
    <property type="entry name" value="ENDOPLASMIC RETICULUM-GOLGI INTERMEDIATE COMPARTMENT PROTEIN 3"/>
    <property type="match status" value="1"/>
</dbReference>
<sequence length="485" mass="52688">MGKGGGFNLRGIDAFGRTLDDVRIRTSTGAFLTFLSAFLILCLTISEYADYRRVHVKSSLVVDLSRGERLTANLNITFPRVPCYLLSLDVMDISGEVQADIHQDVERTRLSPSGDIIEEGSRNAQGEAARLAATRGPSYCGSCYGGEPPATGCCNSCDDVREAYVRRGWSFSDPDHIDQCIEEHWSDKIQQQNAEGCNVAGKIHVNKVVGNFHLSPGRAFQKNTVHMHDFVPYLNGKGGTGHHDFGHIIHAFGFGSAEEFESVDWVHRMRQARKNEANGIPPSKMPKGEAKQALSLRRKNGGPDYASPVKARLGVIDPLAGVQAHPEISNYMFQYFVKVVPTEYRTLKGEELKTHQYSVTSYERNLEEARHAATGTGAAQGQGQGQGLSPANSKTGHPQVQHGFTGVPGVFLNFEISALKVVQQETKSSLGHFLTNLCAIVGGILTIFGIVDALIYSGRLRLAGNDGGHSASHGLGYASQSGKFL</sequence>
<evidence type="ECO:0000256" key="1">
    <source>
        <dbReference type="ARBA" id="ARBA00004141"/>
    </source>
</evidence>
<dbReference type="GO" id="GO:0000139">
    <property type="term" value="C:Golgi membrane"/>
    <property type="evidence" value="ECO:0007669"/>
    <property type="project" value="TreeGrafter"/>
</dbReference>
<feature type="transmembrane region" description="Helical" evidence="7">
    <location>
        <begin position="433"/>
        <end position="456"/>
    </location>
</feature>
<keyword evidence="4 7" id="KW-1133">Transmembrane helix</keyword>
<organism evidence="10 11">
    <name type="scientific">Tilletia horrida</name>
    <dbReference type="NCBI Taxonomy" id="155126"/>
    <lineage>
        <taxon>Eukaryota</taxon>
        <taxon>Fungi</taxon>
        <taxon>Dikarya</taxon>
        <taxon>Basidiomycota</taxon>
        <taxon>Ustilaginomycotina</taxon>
        <taxon>Exobasidiomycetes</taxon>
        <taxon>Tilletiales</taxon>
        <taxon>Tilletiaceae</taxon>
        <taxon>Tilletia</taxon>
    </lineage>
</organism>
<dbReference type="PANTHER" id="PTHR10984">
    <property type="entry name" value="ENDOPLASMIC RETICULUM-GOLGI INTERMEDIATE COMPARTMENT PROTEIN"/>
    <property type="match status" value="1"/>
</dbReference>
<evidence type="ECO:0000256" key="5">
    <source>
        <dbReference type="ARBA" id="ARBA00023136"/>
    </source>
</evidence>
<evidence type="ECO:0000259" key="8">
    <source>
        <dbReference type="Pfam" id="PF07970"/>
    </source>
</evidence>
<evidence type="ECO:0000259" key="9">
    <source>
        <dbReference type="Pfam" id="PF13850"/>
    </source>
</evidence>
<evidence type="ECO:0000256" key="6">
    <source>
        <dbReference type="SAM" id="MobiDB-lite"/>
    </source>
</evidence>
<keyword evidence="3 7" id="KW-0812">Transmembrane</keyword>
<dbReference type="InterPro" id="IPR012936">
    <property type="entry name" value="Erv_C"/>
</dbReference>
<proteinExistence type="inferred from homology"/>
<comment type="subcellular location">
    <subcellularLocation>
        <location evidence="1">Membrane</location>
        <topology evidence="1">Multi-pass membrane protein</topology>
    </subcellularLocation>
</comment>
<dbReference type="GO" id="GO:0006890">
    <property type="term" value="P:retrograde vesicle-mediated transport, Golgi to endoplasmic reticulum"/>
    <property type="evidence" value="ECO:0007669"/>
    <property type="project" value="TreeGrafter"/>
</dbReference>
<dbReference type="EMBL" id="JAPDMQ010000241">
    <property type="protein sequence ID" value="KAK0529503.1"/>
    <property type="molecule type" value="Genomic_DNA"/>
</dbReference>
<feature type="domain" description="Endoplasmic reticulum vesicle transporter C-terminal" evidence="8">
    <location>
        <begin position="143"/>
        <end position="452"/>
    </location>
</feature>
<keyword evidence="11" id="KW-1185">Reference proteome</keyword>
<protein>
    <submittedName>
        <fullName evidence="10">ER-derived vesicles protein erv46</fullName>
    </submittedName>
</protein>
<evidence type="ECO:0000313" key="10">
    <source>
        <dbReference type="EMBL" id="KAK0529503.1"/>
    </source>
</evidence>
<keyword evidence="5 7" id="KW-0472">Membrane</keyword>
<comment type="caution">
    <text evidence="10">The sequence shown here is derived from an EMBL/GenBank/DDBJ whole genome shotgun (WGS) entry which is preliminary data.</text>
</comment>
<feature type="compositionally biased region" description="Polar residues" evidence="6">
    <location>
        <begin position="389"/>
        <end position="398"/>
    </location>
</feature>
<dbReference type="GO" id="GO:0005789">
    <property type="term" value="C:endoplasmic reticulum membrane"/>
    <property type="evidence" value="ECO:0007669"/>
    <property type="project" value="TreeGrafter"/>
</dbReference>
<evidence type="ECO:0000256" key="7">
    <source>
        <dbReference type="SAM" id="Phobius"/>
    </source>
</evidence>
<feature type="region of interest" description="Disordered" evidence="6">
    <location>
        <begin position="369"/>
        <end position="399"/>
    </location>
</feature>
<evidence type="ECO:0000256" key="2">
    <source>
        <dbReference type="ARBA" id="ARBA00005648"/>
    </source>
</evidence>
<dbReference type="AlphaFoldDB" id="A0AAN6GBH7"/>
<evidence type="ECO:0000313" key="11">
    <source>
        <dbReference type="Proteomes" id="UP001176521"/>
    </source>
</evidence>
<dbReference type="Pfam" id="PF13850">
    <property type="entry name" value="ERGIC_N"/>
    <property type="match status" value="1"/>
</dbReference>
<evidence type="ECO:0000256" key="3">
    <source>
        <dbReference type="ARBA" id="ARBA00022692"/>
    </source>
</evidence>
<name>A0AAN6GBH7_9BASI</name>
<dbReference type="Pfam" id="PF07970">
    <property type="entry name" value="COPIIcoated_ERV"/>
    <property type="match status" value="1"/>
</dbReference>
<feature type="domain" description="Endoplasmic reticulum vesicle transporter N-terminal" evidence="9">
    <location>
        <begin position="9"/>
        <end position="98"/>
    </location>
</feature>
<dbReference type="GO" id="GO:0030134">
    <property type="term" value="C:COPII-coated ER to Golgi transport vesicle"/>
    <property type="evidence" value="ECO:0007669"/>
    <property type="project" value="TreeGrafter"/>
</dbReference>
<gene>
    <name evidence="10" type="primary">ERV46</name>
    <name evidence="10" type="ORF">OC842_004210</name>
</gene>
<dbReference type="InterPro" id="IPR039542">
    <property type="entry name" value="Erv_N"/>
</dbReference>
<evidence type="ECO:0000256" key="4">
    <source>
        <dbReference type="ARBA" id="ARBA00022989"/>
    </source>
</evidence>
<dbReference type="Proteomes" id="UP001176521">
    <property type="component" value="Unassembled WGS sequence"/>
</dbReference>
<dbReference type="GO" id="GO:0006888">
    <property type="term" value="P:endoplasmic reticulum to Golgi vesicle-mediated transport"/>
    <property type="evidence" value="ECO:0007669"/>
    <property type="project" value="TreeGrafter"/>
</dbReference>
<accession>A0AAN6GBH7</accession>